<name>A0A9Q8QLX1_9HYPO</name>
<dbReference type="KEGG" id="ptkz:JDV02_007603"/>
<dbReference type="GeneID" id="72069551"/>
<reference evidence="2" key="1">
    <citation type="submission" date="2021-11" db="EMBL/GenBank/DDBJ databases">
        <title>Purpureocillium_takamizusanense_genome.</title>
        <authorList>
            <person name="Nguyen N.-H."/>
        </authorList>
    </citation>
    <scope>NUCLEOTIDE SEQUENCE</scope>
    <source>
        <strain evidence="2">PT3</strain>
    </source>
</reference>
<keyword evidence="3" id="KW-1185">Reference proteome</keyword>
<gene>
    <name evidence="2" type="ORF">JDV02_007603</name>
</gene>
<evidence type="ECO:0000313" key="3">
    <source>
        <dbReference type="Proteomes" id="UP000829364"/>
    </source>
</evidence>
<protein>
    <submittedName>
        <fullName evidence="2">Uncharacterized protein</fullName>
    </submittedName>
</protein>
<dbReference type="Proteomes" id="UP000829364">
    <property type="component" value="Chromosome 7"/>
</dbReference>
<dbReference type="RefSeq" id="XP_047845108.1">
    <property type="nucleotide sequence ID" value="XM_047989109.1"/>
</dbReference>
<organism evidence="2 3">
    <name type="scientific">Purpureocillium takamizusanense</name>
    <dbReference type="NCBI Taxonomy" id="2060973"/>
    <lineage>
        <taxon>Eukaryota</taxon>
        <taxon>Fungi</taxon>
        <taxon>Dikarya</taxon>
        <taxon>Ascomycota</taxon>
        <taxon>Pezizomycotina</taxon>
        <taxon>Sordariomycetes</taxon>
        <taxon>Hypocreomycetidae</taxon>
        <taxon>Hypocreales</taxon>
        <taxon>Ophiocordycipitaceae</taxon>
        <taxon>Purpureocillium</taxon>
    </lineage>
</organism>
<proteinExistence type="predicted"/>
<feature type="region of interest" description="Disordered" evidence="1">
    <location>
        <begin position="1"/>
        <end position="26"/>
    </location>
</feature>
<dbReference type="EMBL" id="CP086360">
    <property type="protein sequence ID" value="UNI21627.1"/>
    <property type="molecule type" value="Genomic_DNA"/>
</dbReference>
<evidence type="ECO:0000256" key="1">
    <source>
        <dbReference type="SAM" id="MobiDB-lite"/>
    </source>
</evidence>
<dbReference type="AlphaFoldDB" id="A0A9Q8QLX1"/>
<sequence>MNHARRQAGRLVGREGRRGVSSASNRPTMDAAEIFQREATASCMSLVSGLFPRRCFFFVHGPLPRGSWVMGSLAATYFSRSSTCASVGLRNTTVASKVRNSVGKDAT</sequence>
<accession>A0A9Q8QLX1</accession>
<evidence type="ECO:0000313" key="2">
    <source>
        <dbReference type="EMBL" id="UNI21627.1"/>
    </source>
</evidence>